<dbReference type="PANTHER" id="PTHR45625">
    <property type="entry name" value="PEPTIDYL-PROLYL CIS-TRANS ISOMERASE-RELATED"/>
    <property type="match status" value="1"/>
</dbReference>
<dbReference type="InterPro" id="IPR044666">
    <property type="entry name" value="Cyclophilin_A-like"/>
</dbReference>
<dbReference type="RefSeq" id="WP_173128448.1">
    <property type="nucleotide sequence ID" value="NZ_CBCSGW010000013.1"/>
</dbReference>
<accession>A0ABX2F197</accession>
<dbReference type="PROSITE" id="PS50072">
    <property type="entry name" value="CSA_PPIASE_2"/>
    <property type="match status" value="1"/>
</dbReference>
<keyword evidence="4" id="KW-1185">Reference proteome</keyword>
<comment type="function">
    <text evidence="1">PPIases accelerate the folding of proteins. It catalyzes the cis-trans isomerization of proline imidic peptide bonds in oligopeptides.</text>
</comment>
<keyword evidence="3" id="KW-0413">Isomerase</keyword>
<feature type="domain" description="PPIase cyclophilin-type" evidence="2">
    <location>
        <begin position="103"/>
        <end position="259"/>
    </location>
</feature>
<dbReference type="PANTHER" id="PTHR45625:SF3">
    <property type="entry name" value="PEPTIDYL-PROLYL CIS-TRANS ISOMERASE B-RELATED"/>
    <property type="match status" value="1"/>
</dbReference>
<dbReference type="InterPro" id="IPR002130">
    <property type="entry name" value="Cyclophilin-type_PPIase_dom"/>
</dbReference>
<dbReference type="Pfam" id="PF00160">
    <property type="entry name" value="Pro_isomerase"/>
    <property type="match status" value="1"/>
</dbReference>
<dbReference type="InterPro" id="IPR029000">
    <property type="entry name" value="Cyclophilin-like_dom_sf"/>
</dbReference>
<dbReference type="EMBL" id="JAAATY010000005">
    <property type="protein sequence ID" value="NRN65104.1"/>
    <property type="molecule type" value="Genomic_DNA"/>
</dbReference>
<evidence type="ECO:0000313" key="3">
    <source>
        <dbReference type="EMBL" id="NRN65104.1"/>
    </source>
</evidence>
<evidence type="ECO:0000313" key="4">
    <source>
        <dbReference type="Proteomes" id="UP000763557"/>
    </source>
</evidence>
<comment type="caution">
    <text evidence="3">The sequence shown here is derived from an EMBL/GenBank/DDBJ whole genome shotgun (WGS) entry which is preliminary data.</text>
</comment>
<name>A0ABX2F197_9PSEU</name>
<proteinExistence type="predicted"/>
<evidence type="ECO:0000259" key="2">
    <source>
        <dbReference type="PROSITE" id="PS50072"/>
    </source>
</evidence>
<organism evidence="3 4">
    <name type="scientific">Kibdelosporangium persicum</name>
    <dbReference type="NCBI Taxonomy" id="2698649"/>
    <lineage>
        <taxon>Bacteria</taxon>
        <taxon>Bacillati</taxon>
        <taxon>Actinomycetota</taxon>
        <taxon>Actinomycetes</taxon>
        <taxon>Pseudonocardiales</taxon>
        <taxon>Pseudonocardiaceae</taxon>
        <taxon>Kibdelosporangium</taxon>
    </lineage>
</organism>
<dbReference type="SUPFAM" id="SSF50891">
    <property type="entry name" value="Cyclophilin-like"/>
    <property type="match status" value="1"/>
</dbReference>
<dbReference type="GO" id="GO:0016853">
    <property type="term" value="F:isomerase activity"/>
    <property type="evidence" value="ECO:0007669"/>
    <property type="project" value="UniProtKB-KW"/>
</dbReference>
<protein>
    <submittedName>
        <fullName evidence="3">Peptidyl-prolyl cis-trans isomerase</fullName>
    </submittedName>
</protein>
<evidence type="ECO:0000256" key="1">
    <source>
        <dbReference type="ARBA" id="ARBA00002388"/>
    </source>
</evidence>
<gene>
    <name evidence="3" type="ORF">GC106_23140</name>
</gene>
<dbReference type="Proteomes" id="UP000763557">
    <property type="component" value="Unassembled WGS sequence"/>
</dbReference>
<dbReference type="CDD" id="cd00317">
    <property type="entry name" value="cyclophilin"/>
    <property type="match status" value="1"/>
</dbReference>
<sequence>MTSTPRTGLIVAIAAAVLIVAVSVTVAVLVPDRGSVAGIAVAGPAAEPTAGPTTSASGAGSTTSCVYNRASDGPVGKDVGLPDNAGQAPDTGTVQFTLRTDQGDIPITLDRAKAPCAVHSLLFLAGKKYFDGTPCHRLTIVAGLKVLQCGDPSGSGYGGPGYQFDDELPSDLKPAGQGTVIYPTGTVAMANAGPGTNGSQFFLVYGDSQLPPSYPVLGSYTTAALTVIDKVVAGGVTAGEYREGDGKPKIPVTIQQAIVG</sequence>
<reference evidence="3 4" key="1">
    <citation type="submission" date="2020-01" db="EMBL/GenBank/DDBJ databases">
        <title>Kibdelosporangium persica a novel Actinomycetes from a hot desert in Iran.</title>
        <authorList>
            <person name="Safaei N."/>
            <person name="Zaburannyi N."/>
            <person name="Mueller R."/>
            <person name="Wink J."/>
        </authorList>
    </citation>
    <scope>NUCLEOTIDE SEQUENCE [LARGE SCALE GENOMIC DNA]</scope>
    <source>
        <strain evidence="3 4">4NS15</strain>
    </source>
</reference>
<dbReference type="Gene3D" id="2.40.100.10">
    <property type="entry name" value="Cyclophilin-like"/>
    <property type="match status" value="1"/>
</dbReference>